<dbReference type="Pfam" id="PF07693">
    <property type="entry name" value="KAP_NTPase"/>
    <property type="match status" value="1"/>
</dbReference>
<gene>
    <name evidence="2" type="ORF">WMO43_11830</name>
</gene>
<evidence type="ECO:0000313" key="2">
    <source>
        <dbReference type="EMBL" id="MEQ2558550.1"/>
    </source>
</evidence>
<keyword evidence="3" id="KW-1185">Reference proteome</keyword>
<dbReference type="Gene3D" id="3.40.50.300">
    <property type="entry name" value="P-loop containing nucleotide triphosphate hydrolases"/>
    <property type="match status" value="1"/>
</dbReference>
<comment type="caution">
    <text evidence="2">The sequence shown here is derived from an EMBL/GenBank/DDBJ whole genome shotgun (WGS) entry which is preliminary data.</text>
</comment>
<feature type="domain" description="KAP NTPase" evidence="1">
    <location>
        <begin position="20"/>
        <end position="178"/>
    </location>
</feature>
<dbReference type="RefSeq" id="WP_353531338.1">
    <property type="nucleotide sequence ID" value="NZ_JBBMEX010000013.1"/>
</dbReference>
<evidence type="ECO:0000313" key="3">
    <source>
        <dbReference type="Proteomes" id="UP001454489"/>
    </source>
</evidence>
<dbReference type="Proteomes" id="UP001454489">
    <property type="component" value="Unassembled WGS sequence"/>
</dbReference>
<reference evidence="2 3" key="1">
    <citation type="submission" date="2024-03" db="EMBL/GenBank/DDBJ databases">
        <title>Human intestinal bacterial collection.</title>
        <authorList>
            <person name="Pauvert C."/>
            <person name="Hitch T.C.A."/>
            <person name="Clavel T."/>
        </authorList>
    </citation>
    <scope>NUCLEOTIDE SEQUENCE [LARGE SCALE GENOMIC DNA]</scope>
    <source>
        <strain evidence="2 3">CLA-AA-H185</strain>
    </source>
</reference>
<protein>
    <submittedName>
        <fullName evidence="2">P-loop NTPase fold protein</fullName>
    </submittedName>
</protein>
<proteinExistence type="predicted"/>
<evidence type="ECO:0000259" key="1">
    <source>
        <dbReference type="Pfam" id="PF07693"/>
    </source>
</evidence>
<accession>A0ABV1HGB8</accession>
<dbReference type="InterPro" id="IPR027417">
    <property type="entry name" value="P-loop_NTPase"/>
</dbReference>
<sequence>MRADCIYDIIKKFGCFSYDCILFDGPWGIGKTYAIDKALEEQENVCSISMFGLQNSQQIYHEVLCQFVLKNNKAGKIAGAATEVLDGISNIWKSVSSVKEVLQSIAREKELFLLLSKGFDSLHIIVIDDLERVSDRINIEEVFGIVEELKKCNNVKIILVANIDELQENNKEIFKKHNEKVIDRIYHITEKPEKINWGEIGIHAGFMQEFLSVHKVKNLRTLKKAQRFYDDVYILVNQIDNQQFKDEIRLICFAIVVESTDNLYYKQNDNEDDSNKKIFNELHNELLYRILLYLQEVRSSRNLVNILLEYYNNQIVLSTSDIMLEYKIFLQAGNKPNYFKTDDEIRRILPKIEDDIVKATTIGELNRNADEYEMWSETIGEDNASMLDKYREIVRNLLWNEVKKENEDILGYSYDLWHLEAEKVKEIYEEERNAVRKMVIQHYVDYLKETTKGKMAFEYSRKLREYCANNYYKEIIKENIDKLYNRKSFPVDEIDSVQYHTCYNIMSVLYHINQDRFLEYSDELSKQCDNMSAHRMDVLIREIIRIID</sequence>
<organism evidence="2 3">
    <name type="scientific">Maccoyibacter intestinihominis</name>
    <dbReference type="NCBI Taxonomy" id="3133499"/>
    <lineage>
        <taxon>Bacteria</taxon>
        <taxon>Bacillati</taxon>
        <taxon>Bacillota</taxon>
        <taxon>Clostridia</taxon>
        <taxon>Lachnospirales</taxon>
        <taxon>Lachnospiraceae</taxon>
        <taxon>Maccoyibacter</taxon>
    </lineage>
</organism>
<dbReference type="SUPFAM" id="SSF52540">
    <property type="entry name" value="P-loop containing nucleoside triphosphate hydrolases"/>
    <property type="match status" value="1"/>
</dbReference>
<dbReference type="EMBL" id="JBBMEX010000013">
    <property type="protein sequence ID" value="MEQ2558550.1"/>
    <property type="molecule type" value="Genomic_DNA"/>
</dbReference>
<dbReference type="InterPro" id="IPR011646">
    <property type="entry name" value="KAP_P-loop"/>
</dbReference>
<name>A0ABV1HGB8_9FIRM</name>